<keyword evidence="6 14" id="KW-0479">Metal-binding</keyword>
<dbReference type="InterPro" id="IPR006262">
    <property type="entry name" value="Cyt_deam_tetra"/>
</dbReference>
<dbReference type="PANTHER" id="PTHR11644:SF2">
    <property type="entry name" value="CYTIDINE DEAMINASE"/>
    <property type="match status" value="1"/>
</dbReference>
<protein>
    <recommendedName>
        <fullName evidence="5 15">Cytidine deaminase</fullName>
        <ecNumber evidence="4 15">3.5.4.5</ecNumber>
    </recommendedName>
    <alternativeName>
        <fullName evidence="9 15">Cytidine aminohydrolase</fullName>
    </alternativeName>
</protein>
<dbReference type="GO" id="GO:0005829">
    <property type="term" value="C:cytosol"/>
    <property type="evidence" value="ECO:0007669"/>
    <property type="project" value="TreeGrafter"/>
</dbReference>
<comment type="catalytic activity">
    <reaction evidence="10 15">
        <text>2'-deoxycytidine + H2O + H(+) = 2'-deoxyuridine + NH4(+)</text>
        <dbReference type="Rhea" id="RHEA:13433"/>
        <dbReference type="ChEBI" id="CHEBI:15377"/>
        <dbReference type="ChEBI" id="CHEBI:15378"/>
        <dbReference type="ChEBI" id="CHEBI:15698"/>
        <dbReference type="ChEBI" id="CHEBI:16450"/>
        <dbReference type="ChEBI" id="CHEBI:28938"/>
        <dbReference type="EC" id="3.5.4.5"/>
    </reaction>
</comment>
<evidence type="ECO:0000313" key="17">
    <source>
        <dbReference type="EMBL" id="MBB5176576.1"/>
    </source>
</evidence>
<evidence type="ECO:0000259" key="16">
    <source>
        <dbReference type="PROSITE" id="PS51747"/>
    </source>
</evidence>
<dbReference type="Gene3D" id="3.40.140.10">
    <property type="entry name" value="Cytidine Deaminase, domain 2"/>
    <property type="match status" value="1"/>
</dbReference>
<sequence length="138" mass="15398">MAIIDDGIFKDEWYDEVLNAQQNAYTPYSKFNVGALLITEDDEYIYGANIENASYPATICAERTALVSAYARGITKFKACVVITDADDPASPCGVCRQVLKELTHDKMPVYMLSKDKRVIKRTVDELLPLGFSGKDMD</sequence>
<dbReference type="InterPro" id="IPR002125">
    <property type="entry name" value="CMP_dCMP_dom"/>
</dbReference>
<dbReference type="InterPro" id="IPR016193">
    <property type="entry name" value="Cytidine_deaminase-like"/>
</dbReference>
<dbReference type="GO" id="GO:0004126">
    <property type="term" value="F:cytidine deaminase activity"/>
    <property type="evidence" value="ECO:0007669"/>
    <property type="project" value="UniProtKB-UniRule"/>
</dbReference>
<feature type="binding site" evidence="14">
    <location>
        <position position="60"/>
    </location>
    <ligand>
        <name>Zn(2+)</name>
        <dbReference type="ChEBI" id="CHEBI:29105"/>
        <note>catalytic</note>
    </ligand>
</feature>
<accession>A0A9Q2HG95</accession>
<comment type="function">
    <text evidence="2 15">This enzyme scavenges exogenous and endogenous cytidine and 2'-deoxycytidine for UMP synthesis.</text>
</comment>
<dbReference type="GO" id="GO:0008270">
    <property type="term" value="F:zinc ion binding"/>
    <property type="evidence" value="ECO:0007669"/>
    <property type="project" value="UniProtKB-UniRule"/>
</dbReference>
<comment type="similarity">
    <text evidence="3 15">Belongs to the cytidine and deoxycytidylate deaminase family.</text>
</comment>
<dbReference type="EC" id="3.5.4.5" evidence="4 15"/>
<evidence type="ECO:0000256" key="11">
    <source>
        <dbReference type="ARBA" id="ARBA00049558"/>
    </source>
</evidence>
<evidence type="ECO:0000256" key="8">
    <source>
        <dbReference type="ARBA" id="ARBA00022833"/>
    </source>
</evidence>
<dbReference type="PANTHER" id="PTHR11644">
    <property type="entry name" value="CYTIDINE DEAMINASE"/>
    <property type="match status" value="1"/>
</dbReference>
<feature type="binding site" evidence="13">
    <location>
        <begin position="49"/>
        <end position="55"/>
    </location>
    <ligand>
        <name>substrate</name>
    </ligand>
</feature>
<gene>
    <name evidence="17" type="ORF">HNQ45_001464</name>
</gene>
<comment type="caution">
    <text evidence="17">The sequence shown here is derived from an EMBL/GenBank/DDBJ whole genome shotgun (WGS) entry which is preliminary data.</text>
</comment>
<evidence type="ECO:0000256" key="6">
    <source>
        <dbReference type="ARBA" id="ARBA00022723"/>
    </source>
</evidence>
<evidence type="ECO:0000256" key="9">
    <source>
        <dbReference type="ARBA" id="ARBA00032005"/>
    </source>
</evidence>
<dbReference type="NCBIfam" id="TIGR01354">
    <property type="entry name" value="cyt_deam_tetra"/>
    <property type="match status" value="1"/>
</dbReference>
<evidence type="ECO:0000313" key="18">
    <source>
        <dbReference type="Proteomes" id="UP000579136"/>
    </source>
</evidence>
<evidence type="ECO:0000256" key="2">
    <source>
        <dbReference type="ARBA" id="ARBA00003949"/>
    </source>
</evidence>
<evidence type="ECO:0000256" key="12">
    <source>
        <dbReference type="PIRSR" id="PIRSR606262-1"/>
    </source>
</evidence>
<dbReference type="InterPro" id="IPR050202">
    <property type="entry name" value="Cyt/Deoxycyt_deaminase"/>
</dbReference>
<comment type="catalytic activity">
    <reaction evidence="11 15">
        <text>cytidine + H2O + H(+) = uridine + NH4(+)</text>
        <dbReference type="Rhea" id="RHEA:16069"/>
        <dbReference type="ChEBI" id="CHEBI:15377"/>
        <dbReference type="ChEBI" id="CHEBI:15378"/>
        <dbReference type="ChEBI" id="CHEBI:16704"/>
        <dbReference type="ChEBI" id="CHEBI:17562"/>
        <dbReference type="ChEBI" id="CHEBI:28938"/>
        <dbReference type="EC" id="3.5.4.5"/>
    </reaction>
</comment>
<evidence type="ECO:0000256" key="4">
    <source>
        <dbReference type="ARBA" id="ARBA00012783"/>
    </source>
</evidence>
<evidence type="ECO:0000256" key="15">
    <source>
        <dbReference type="RuleBase" id="RU364006"/>
    </source>
</evidence>
<dbReference type="GO" id="GO:0072527">
    <property type="term" value="P:pyrimidine-containing compound metabolic process"/>
    <property type="evidence" value="ECO:0007669"/>
    <property type="project" value="UniProtKB-ARBA"/>
</dbReference>
<dbReference type="FunFam" id="3.40.140.10:FF:000008">
    <property type="entry name" value="Cytidine deaminase"/>
    <property type="match status" value="1"/>
</dbReference>
<evidence type="ECO:0000256" key="1">
    <source>
        <dbReference type="ARBA" id="ARBA00001947"/>
    </source>
</evidence>
<feature type="binding site" evidence="14">
    <location>
        <position position="96"/>
    </location>
    <ligand>
        <name>Zn(2+)</name>
        <dbReference type="ChEBI" id="CHEBI:29105"/>
        <note>catalytic</note>
    </ligand>
</feature>
<dbReference type="PROSITE" id="PS00903">
    <property type="entry name" value="CYT_DCMP_DEAMINASES_1"/>
    <property type="match status" value="1"/>
</dbReference>
<dbReference type="NCBIfam" id="NF004064">
    <property type="entry name" value="PRK05578.1"/>
    <property type="match status" value="1"/>
</dbReference>
<dbReference type="GO" id="GO:0055086">
    <property type="term" value="P:nucleobase-containing small molecule metabolic process"/>
    <property type="evidence" value="ECO:0007669"/>
    <property type="project" value="UniProtKB-ARBA"/>
</dbReference>
<dbReference type="GO" id="GO:0042802">
    <property type="term" value="F:identical protein binding"/>
    <property type="evidence" value="ECO:0007669"/>
    <property type="project" value="UniProtKB-ARBA"/>
</dbReference>
<organism evidence="17 18">
    <name type="scientific">Nosocomiicoccus ampullae</name>
    <dbReference type="NCBI Taxonomy" id="489910"/>
    <lineage>
        <taxon>Bacteria</taxon>
        <taxon>Bacillati</taxon>
        <taxon>Bacillota</taxon>
        <taxon>Bacilli</taxon>
        <taxon>Bacillales</taxon>
        <taxon>Staphylococcaceae</taxon>
        <taxon>Nosocomiicoccus</taxon>
    </lineage>
</organism>
<dbReference type="InterPro" id="IPR016192">
    <property type="entry name" value="APOBEC/CMP_deaminase_Zn-bd"/>
</dbReference>
<name>A0A9Q2HG95_9STAP</name>
<dbReference type="CDD" id="cd01283">
    <property type="entry name" value="cytidine_deaminase"/>
    <property type="match status" value="1"/>
</dbReference>
<dbReference type="Pfam" id="PF00383">
    <property type="entry name" value="dCMP_cyt_deam_1"/>
    <property type="match status" value="1"/>
</dbReference>
<keyword evidence="7 15" id="KW-0378">Hydrolase</keyword>
<feature type="active site" description="Proton donor" evidence="12">
    <location>
        <position position="62"/>
    </location>
</feature>
<dbReference type="Proteomes" id="UP000579136">
    <property type="component" value="Unassembled WGS sequence"/>
</dbReference>
<feature type="domain" description="CMP/dCMP-type deaminase" evidence="16">
    <location>
        <begin position="8"/>
        <end position="135"/>
    </location>
</feature>
<keyword evidence="8 14" id="KW-0862">Zinc</keyword>
<comment type="cofactor">
    <cofactor evidence="1 14 15">
        <name>Zn(2+)</name>
        <dbReference type="ChEBI" id="CHEBI:29105"/>
    </cofactor>
</comment>
<evidence type="ECO:0000256" key="5">
    <source>
        <dbReference type="ARBA" id="ARBA00018266"/>
    </source>
</evidence>
<keyword evidence="18" id="KW-1185">Reference proteome</keyword>
<dbReference type="RefSeq" id="WP_183675288.1">
    <property type="nucleotide sequence ID" value="NZ_CBCRYX010000010.1"/>
</dbReference>
<evidence type="ECO:0000256" key="7">
    <source>
        <dbReference type="ARBA" id="ARBA00022801"/>
    </source>
</evidence>
<dbReference type="PROSITE" id="PS51747">
    <property type="entry name" value="CYT_DCMP_DEAMINASES_2"/>
    <property type="match status" value="1"/>
</dbReference>
<proteinExistence type="inferred from homology"/>
<evidence type="ECO:0000256" key="14">
    <source>
        <dbReference type="PIRSR" id="PIRSR606262-3"/>
    </source>
</evidence>
<dbReference type="SUPFAM" id="SSF53927">
    <property type="entry name" value="Cytidine deaminase-like"/>
    <property type="match status" value="1"/>
</dbReference>
<reference evidence="17 18" key="1">
    <citation type="submission" date="2020-08" db="EMBL/GenBank/DDBJ databases">
        <title>Genomic Encyclopedia of Type Strains, Phase IV (KMG-IV): sequencing the most valuable type-strain genomes for metagenomic binning, comparative biology and taxonomic classification.</title>
        <authorList>
            <person name="Goeker M."/>
        </authorList>
    </citation>
    <scope>NUCLEOTIDE SEQUENCE [LARGE SCALE GENOMIC DNA]</scope>
    <source>
        <strain evidence="17 18">DSM 19163</strain>
    </source>
</reference>
<evidence type="ECO:0000256" key="10">
    <source>
        <dbReference type="ARBA" id="ARBA00049252"/>
    </source>
</evidence>
<evidence type="ECO:0000256" key="13">
    <source>
        <dbReference type="PIRSR" id="PIRSR606262-2"/>
    </source>
</evidence>
<dbReference type="EMBL" id="JACHHF010000009">
    <property type="protein sequence ID" value="MBB5176576.1"/>
    <property type="molecule type" value="Genomic_DNA"/>
</dbReference>
<dbReference type="AlphaFoldDB" id="A0A9Q2HG95"/>
<feature type="binding site" evidence="14">
    <location>
        <position position="93"/>
    </location>
    <ligand>
        <name>Zn(2+)</name>
        <dbReference type="ChEBI" id="CHEBI:29105"/>
        <note>catalytic</note>
    </ligand>
</feature>
<evidence type="ECO:0000256" key="3">
    <source>
        <dbReference type="ARBA" id="ARBA00006576"/>
    </source>
</evidence>